<dbReference type="InterPro" id="IPR028970">
    <property type="entry name" value="DUF4662"/>
</dbReference>
<accession>A0A553MU04</accession>
<organism evidence="1 2">
    <name type="scientific">Danionella cerebrum</name>
    <dbReference type="NCBI Taxonomy" id="2873325"/>
    <lineage>
        <taxon>Eukaryota</taxon>
        <taxon>Metazoa</taxon>
        <taxon>Chordata</taxon>
        <taxon>Craniata</taxon>
        <taxon>Vertebrata</taxon>
        <taxon>Euteleostomi</taxon>
        <taxon>Actinopterygii</taxon>
        <taxon>Neopterygii</taxon>
        <taxon>Teleostei</taxon>
        <taxon>Ostariophysi</taxon>
        <taxon>Cypriniformes</taxon>
        <taxon>Danionidae</taxon>
        <taxon>Danioninae</taxon>
        <taxon>Danionella</taxon>
    </lineage>
</organism>
<dbReference type="EMBL" id="SRMA01027270">
    <property type="protein sequence ID" value="TRY56671.1"/>
    <property type="molecule type" value="Genomic_DNA"/>
</dbReference>
<dbReference type="OrthoDB" id="8417148at2759"/>
<name>A0A553MU04_9TELE</name>
<dbReference type="Pfam" id="PF15578">
    <property type="entry name" value="DUF4662"/>
    <property type="match status" value="1"/>
</dbReference>
<evidence type="ECO:0000313" key="2">
    <source>
        <dbReference type="Proteomes" id="UP000316079"/>
    </source>
</evidence>
<dbReference type="AlphaFoldDB" id="A0A553MU04"/>
<feature type="non-terminal residue" evidence="1">
    <location>
        <position position="1"/>
    </location>
</feature>
<proteinExistence type="predicted"/>
<sequence length="247" mass="27207">RIRTSPKHLRDFCLTNTRGSSQRAALVRDEHDNGFDLPENQVPGDVSEHQKRAADIPELCSADFVSPVDVFQPEPLSIHGHSIEAYQRIYHSVLEPILTSPSGQRHKSSLPLSLNVKQQLWDTLGCPVLEHTELHGGRLMFFESFSSTSRGAAPRFHLDVLGLGLLAEMCRFQTSVSNNLALCQWIGSGAIKYISLEDAYKPLDITRTGGTGASRGLAASLQVHKTRLRARPSADQCRGTEDQSLAP</sequence>
<reference evidence="1 2" key="1">
    <citation type="journal article" date="2019" name="Sci. Data">
        <title>Hybrid genome assembly and annotation of Danionella translucida.</title>
        <authorList>
            <person name="Kadobianskyi M."/>
            <person name="Schulze L."/>
            <person name="Schuelke M."/>
            <person name="Judkewitz B."/>
        </authorList>
    </citation>
    <scope>NUCLEOTIDE SEQUENCE [LARGE SCALE GENOMIC DNA]</scope>
    <source>
        <strain evidence="1 2">Bolton</strain>
    </source>
</reference>
<evidence type="ECO:0000313" key="1">
    <source>
        <dbReference type="EMBL" id="TRY56671.1"/>
    </source>
</evidence>
<comment type="caution">
    <text evidence="1">The sequence shown here is derived from an EMBL/GenBank/DDBJ whole genome shotgun (WGS) entry which is preliminary data.</text>
</comment>
<gene>
    <name evidence="1" type="ORF">DNTS_014911</name>
</gene>
<dbReference type="Proteomes" id="UP000316079">
    <property type="component" value="Unassembled WGS sequence"/>
</dbReference>
<protein>
    <submittedName>
        <fullName evidence="1">Uncharacterized protein</fullName>
    </submittedName>
</protein>
<keyword evidence="2" id="KW-1185">Reference proteome</keyword>